<dbReference type="InterPro" id="IPR023395">
    <property type="entry name" value="MCP_dom_sf"/>
</dbReference>
<dbReference type="OrthoDB" id="428293at2759"/>
<feature type="repeat" description="Solcar" evidence="8">
    <location>
        <begin position="11"/>
        <end position="97"/>
    </location>
</feature>
<evidence type="ECO:0000256" key="9">
    <source>
        <dbReference type="RuleBase" id="RU000488"/>
    </source>
</evidence>
<dbReference type="PROSITE" id="PS51257">
    <property type="entry name" value="PROKAR_LIPOPROTEIN"/>
    <property type="match status" value="1"/>
</dbReference>
<gene>
    <name evidence="11" type="ORF">WR25_19926</name>
</gene>
<dbReference type="SUPFAM" id="SSF103506">
    <property type="entry name" value="Mitochondrial carrier"/>
    <property type="match status" value="1"/>
</dbReference>
<comment type="caution">
    <text evidence="11">The sequence shown here is derived from an EMBL/GenBank/DDBJ whole genome shotgun (WGS) entry which is preliminary data.</text>
</comment>
<dbReference type="GO" id="GO:0006862">
    <property type="term" value="P:nucleotide transport"/>
    <property type="evidence" value="ECO:0007669"/>
    <property type="project" value="InterPro"/>
</dbReference>
<evidence type="ECO:0000256" key="2">
    <source>
        <dbReference type="ARBA" id="ARBA00006375"/>
    </source>
</evidence>
<dbReference type="PANTHER" id="PTHR45683">
    <property type="entry name" value="MITOCHONDRIAL NICOTINAMIDE ADENINE DINUCLEOTIDE TRANSPORTER 1-RELATED-RELATED"/>
    <property type="match status" value="1"/>
</dbReference>
<evidence type="ECO:0000256" key="8">
    <source>
        <dbReference type="PROSITE-ProRule" id="PRU00282"/>
    </source>
</evidence>
<evidence type="ECO:0000256" key="4">
    <source>
        <dbReference type="ARBA" id="ARBA00022692"/>
    </source>
</evidence>
<sequence>MSSFRENLQQYTHLVGGIAGGVASTAACHPMDLLKVRYSANEGHSFRPQYTSYWDATKQIVRSEGIRGLYQGVIPSLIGSSLSWGLYFHWYHLIKSNAPYKSPHESLDNFIIGMLAGSAVMTFTNPIWVTKTRLCLQYEHKGKKYKGMVDCLSKIWREEGIRGLYKGTFDWLVFSAASKVIATTTTFPYQVLRTRMQDHNVSSSRGLVSLSLHILSSEGLSGLYKGCLMANFRQLPAAVITYLTYEHVKKFLASS</sequence>
<dbReference type="PROSITE" id="PS50920">
    <property type="entry name" value="SOLCAR"/>
    <property type="match status" value="2"/>
</dbReference>
<keyword evidence="3 9" id="KW-0813">Transport</keyword>
<dbReference type="InterPro" id="IPR044712">
    <property type="entry name" value="SLC25A32-like"/>
</dbReference>
<comment type="subcellular location">
    <subcellularLocation>
        <location evidence="1">Membrane</location>
        <topology evidence="1">Multi-pass membrane protein</topology>
    </subcellularLocation>
</comment>
<dbReference type="AlphaFoldDB" id="A0A2A2LXQ7"/>
<reference evidence="11 12" key="1">
    <citation type="journal article" date="2017" name="Curr. Biol.">
        <title>Genome architecture and evolution of a unichromosomal asexual nematode.</title>
        <authorList>
            <person name="Fradin H."/>
            <person name="Zegar C."/>
            <person name="Gutwein M."/>
            <person name="Lucas J."/>
            <person name="Kovtun M."/>
            <person name="Corcoran D."/>
            <person name="Baugh L.R."/>
            <person name="Kiontke K."/>
            <person name="Gunsalus K."/>
            <person name="Fitch D.H."/>
            <person name="Piano F."/>
        </authorList>
    </citation>
    <scope>NUCLEOTIDE SEQUENCE [LARGE SCALE GENOMIC DNA]</scope>
    <source>
        <strain evidence="11">PF1309</strain>
    </source>
</reference>
<accession>A0A2A2LXQ7</accession>
<evidence type="ECO:0000313" key="12">
    <source>
        <dbReference type="Proteomes" id="UP000218231"/>
    </source>
</evidence>
<keyword evidence="5" id="KW-0677">Repeat</keyword>
<evidence type="ECO:0000256" key="6">
    <source>
        <dbReference type="ARBA" id="ARBA00022989"/>
    </source>
</evidence>
<dbReference type="InterPro" id="IPR018108">
    <property type="entry name" value="MCP_transmembrane"/>
</dbReference>
<keyword evidence="12" id="KW-1185">Reference proteome</keyword>
<evidence type="ECO:0000256" key="10">
    <source>
        <dbReference type="SAM" id="Phobius"/>
    </source>
</evidence>
<dbReference type="GO" id="GO:0055085">
    <property type="term" value="P:transmembrane transport"/>
    <property type="evidence" value="ECO:0007669"/>
    <property type="project" value="InterPro"/>
</dbReference>
<dbReference type="Pfam" id="PF00153">
    <property type="entry name" value="Mito_carr"/>
    <property type="match status" value="3"/>
</dbReference>
<keyword evidence="6 10" id="KW-1133">Transmembrane helix</keyword>
<name>A0A2A2LXQ7_9BILA</name>
<proteinExistence type="inferred from homology"/>
<protein>
    <recommendedName>
        <fullName evidence="13">Mitochondrial carrier protein</fullName>
    </recommendedName>
</protein>
<dbReference type="STRING" id="2018661.A0A2A2LXQ7"/>
<comment type="similarity">
    <text evidence="2 9">Belongs to the mitochondrial carrier (TC 2.A.29) family.</text>
</comment>
<dbReference type="Proteomes" id="UP000218231">
    <property type="component" value="Unassembled WGS sequence"/>
</dbReference>
<evidence type="ECO:0000256" key="7">
    <source>
        <dbReference type="ARBA" id="ARBA00023136"/>
    </source>
</evidence>
<feature type="transmembrane region" description="Helical" evidence="10">
    <location>
        <begin position="68"/>
        <end position="90"/>
    </location>
</feature>
<keyword evidence="4 8" id="KW-0812">Transmembrane</keyword>
<feature type="repeat" description="Solcar" evidence="8">
    <location>
        <begin position="104"/>
        <end position="192"/>
    </location>
</feature>
<evidence type="ECO:0000313" key="11">
    <source>
        <dbReference type="EMBL" id="PAV90979.1"/>
    </source>
</evidence>
<organism evidence="11 12">
    <name type="scientific">Diploscapter pachys</name>
    <dbReference type="NCBI Taxonomy" id="2018661"/>
    <lineage>
        <taxon>Eukaryota</taxon>
        <taxon>Metazoa</taxon>
        <taxon>Ecdysozoa</taxon>
        <taxon>Nematoda</taxon>
        <taxon>Chromadorea</taxon>
        <taxon>Rhabditida</taxon>
        <taxon>Rhabditina</taxon>
        <taxon>Rhabditomorpha</taxon>
        <taxon>Rhabditoidea</taxon>
        <taxon>Rhabditidae</taxon>
        <taxon>Diploscapter</taxon>
    </lineage>
</organism>
<evidence type="ECO:0008006" key="13">
    <source>
        <dbReference type="Google" id="ProtNLM"/>
    </source>
</evidence>
<dbReference type="EMBL" id="LIAE01006340">
    <property type="protein sequence ID" value="PAV90979.1"/>
    <property type="molecule type" value="Genomic_DNA"/>
</dbReference>
<dbReference type="Gene3D" id="1.50.40.10">
    <property type="entry name" value="Mitochondrial carrier domain"/>
    <property type="match status" value="2"/>
</dbReference>
<keyword evidence="7 8" id="KW-0472">Membrane</keyword>
<evidence type="ECO:0000256" key="3">
    <source>
        <dbReference type="ARBA" id="ARBA00022448"/>
    </source>
</evidence>
<feature type="transmembrane region" description="Helical" evidence="10">
    <location>
        <begin position="110"/>
        <end position="129"/>
    </location>
</feature>
<evidence type="ECO:0000256" key="1">
    <source>
        <dbReference type="ARBA" id="ARBA00004141"/>
    </source>
</evidence>
<dbReference type="GO" id="GO:0016020">
    <property type="term" value="C:membrane"/>
    <property type="evidence" value="ECO:0007669"/>
    <property type="project" value="UniProtKB-SubCell"/>
</dbReference>
<evidence type="ECO:0000256" key="5">
    <source>
        <dbReference type="ARBA" id="ARBA00022737"/>
    </source>
</evidence>